<dbReference type="EnsemblPlants" id="AET1Gv20507600.7">
    <property type="protein sequence ID" value="AET1Gv20507600.7"/>
    <property type="gene ID" value="AET1Gv20507600"/>
</dbReference>
<dbReference type="Proteomes" id="UP000015105">
    <property type="component" value="Chromosome 1D"/>
</dbReference>
<dbReference type="Gramene" id="AET1Gv20507600.7">
    <property type="protein sequence ID" value="AET1Gv20507600.7"/>
    <property type="gene ID" value="AET1Gv20507600"/>
</dbReference>
<protein>
    <recommendedName>
        <fullName evidence="2">JmjN domain-containing protein</fullName>
    </recommendedName>
</protein>
<dbReference type="SMART" id="SM00545">
    <property type="entry name" value="JmjN"/>
    <property type="match status" value="1"/>
</dbReference>
<evidence type="ECO:0000313" key="3">
    <source>
        <dbReference type="EnsemblPlants" id="AET1Gv20507600.7"/>
    </source>
</evidence>
<feature type="compositionally biased region" description="Basic and acidic residues" evidence="1">
    <location>
        <begin position="27"/>
        <end position="38"/>
    </location>
</feature>
<evidence type="ECO:0000256" key="1">
    <source>
        <dbReference type="SAM" id="MobiDB-lite"/>
    </source>
</evidence>
<dbReference type="InterPro" id="IPR003349">
    <property type="entry name" value="JmjN"/>
</dbReference>
<dbReference type="GO" id="GO:0032452">
    <property type="term" value="F:histone demethylase activity"/>
    <property type="evidence" value="ECO:0007669"/>
    <property type="project" value="TreeGrafter"/>
</dbReference>
<name>A0A452YR07_AEGTS</name>
<dbReference type="PANTHER" id="PTHR10694">
    <property type="entry name" value="LYSINE-SPECIFIC DEMETHYLASE"/>
    <property type="match status" value="1"/>
</dbReference>
<dbReference type="PANTHER" id="PTHR10694:SF107">
    <property type="entry name" value="LYSINE-SPECIFIC DEMETHYLASE JMJ706"/>
    <property type="match status" value="1"/>
</dbReference>
<keyword evidence="4" id="KW-1185">Reference proteome</keyword>
<feature type="domain" description="JmjN" evidence="2">
    <location>
        <begin position="187"/>
        <end position="228"/>
    </location>
</feature>
<dbReference type="AlphaFoldDB" id="A0A452YR07"/>
<dbReference type="Gene3D" id="2.60.120.650">
    <property type="entry name" value="Cupin"/>
    <property type="match status" value="1"/>
</dbReference>
<sequence length="243" mass="26352">APIAGPQLRQCPRLHLHLHLPRSSRGKITDGARKEGGPRRACRLRSGREGSPSPLARPEGNAGPVPPGNCLDGPPQPRRAPPESWVEGRSCLPAEIRNGLETLKKRRLERMRLSAQKDTGDNPAMAARSGGDSLRTPANCGVRLHANNVTAGLPSTSSAQNNNPFAKRKVDKFNMSNLEWIDNIPECPVYCPTKEEFEDPIAYIQKISPVASKYGICKIVAPVSASVPAGVVLMKEQPGFKFM</sequence>
<evidence type="ECO:0000259" key="2">
    <source>
        <dbReference type="PROSITE" id="PS51183"/>
    </source>
</evidence>
<feature type="region of interest" description="Disordered" evidence="1">
    <location>
        <begin position="23"/>
        <end position="86"/>
    </location>
</feature>
<dbReference type="GO" id="GO:0005634">
    <property type="term" value="C:nucleus"/>
    <property type="evidence" value="ECO:0007669"/>
    <property type="project" value="TreeGrafter"/>
</dbReference>
<dbReference type="GO" id="GO:0010468">
    <property type="term" value="P:regulation of gene expression"/>
    <property type="evidence" value="ECO:0007669"/>
    <property type="project" value="TreeGrafter"/>
</dbReference>
<dbReference type="PROSITE" id="PS51183">
    <property type="entry name" value="JMJN"/>
    <property type="match status" value="1"/>
</dbReference>
<reference evidence="4" key="2">
    <citation type="journal article" date="2017" name="Nat. Plants">
        <title>The Aegilops tauschii genome reveals multiple impacts of transposons.</title>
        <authorList>
            <person name="Zhao G."/>
            <person name="Zou C."/>
            <person name="Li K."/>
            <person name="Wang K."/>
            <person name="Li T."/>
            <person name="Gao L."/>
            <person name="Zhang X."/>
            <person name="Wang H."/>
            <person name="Yang Z."/>
            <person name="Liu X."/>
            <person name="Jiang W."/>
            <person name="Mao L."/>
            <person name="Kong X."/>
            <person name="Jiao Y."/>
            <person name="Jia J."/>
        </authorList>
    </citation>
    <scope>NUCLEOTIDE SEQUENCE [LARGE SCALE GENOMIC DNA]</scope>
    <source>
        <strain evidence="4">cv. AL8/78</strain>
    </source>
</reference>
<evidence type="ECO:0000313" key="4">
    <source>
        <dbReference type="Proteomes" id="UP000015105"/>
    </source>
</evidence>
<reference evidence="3" key="5">
    <citation type="journal article" date="2021" name="G3 (Bethesda)">
        <title>Aegilops tauschii genome assembly Aet v5.0 features greater sequence contiguity and improved annotation.</title>
        <authorList>
            <person name="Wang L."/>
            <person name="Zhu T."/>
            <person name="Rodriguez J.C."/>
            <person name="Deal K.R."/>
            <person name="Dubcovsky J."/>
            <person name="McGuire P.E."/>
            <person name="Lux T."/>
            <person name="Spannagl M."/>
            <person name="Mayer K.F.X."/>
            <person name="Baldrich P."/>
            <person name="Meyers B.C."/>
            <person name="Huo N."/>
            <person name="Gu Y.Q."/>
            <person name="Zhou H."/>
            <person name="Devos K.M."/>
            <person name="Bennetzen J.L."/>
            <person name="Unver T."/>
            <person name="Budak H."/>
            <person name="Gulick P.J."/>
            <person name="Galiba G."/>
            <person name="Kalapos B."/>
            <person name="Nelson D.R."/>
            <person name="Li P."/>
            <person name="You F.M."/>
            <person name="Luo M.C."/>
            <person name="Dvorak J."/>
        </authorList>
    </citation>
    <scope>NUCLEOTIDE SEQUENCE [LARGE SCALE GENOMIC DNA]</scope>
    <source>
        <strain evidence="3">cv. AL8/78</strain>
    </source>
</reference>
<accession>A0A452YR07</accession>
<dbReference type="GO" id="GO:0000785">
    <property type="term" value="C:chromatin"/>
    <property type="evidence" value="ECO:0007669"/>
    <property type="project" value="TreeGrafter"/>
</dbReference>
<feature type="region of interest" description="Disordered" evidence="1">
    <location>
        <begin position="116"/>
        <end position="137"/>
    </location>
</feature>
<dbReference type="Pfam" id="PF02375">
    <property type="entry name" value="JmjN"/>
    <property type="match status" value="1"/>
</dbReference>
<proteinExistence type="predicted"/>
<reference evidence="3" key="3">
    <citation type="journal article" date="2017" name="Nature">
        <title>Genome sequence of the progenitor of the wheat D genome Aegilops tauschii.</title>
        <authorList>
            <person name="Luo M.C."/>
            <person name="Gu Y.Q."/>
            <person name="Puiu D."/>
            <person name="Wang H."/>
            <person name="Twardziok S.O."/>
            <person name="Deal K.R."/>
            <person name="Huo N."/>
            <person name="Zhu T."/>
            <person name="Wang L."/>
            <person name="Wang Y."/>
            <person name="McGuire P.E."/>
            <person name="Liu S."/>
            <person name="Long H."/>
            <person name="Ramasamy R.K."/>
            <person name="Rodriguez J.C."/>
            <person name="Van S.L."/>
            <person name="Yuan L."/>
            <person name="Wang Z."/>
            <person name="Xia Z."/>
            <person name="Xiao L."/>
            <person name="Anderson O.D."/>
            <person name="Ouyang S."/>
            <person name="Liang Y."/>
            <person name="Zimin A.V."/>
            <person name="Pertea G."/>
            <person name="Qi P."/>
            <person name="Bennetzen J.L."/>
            <person name="Dai X."/>
            <person name="Dawson M.W."/>
            <person name="Muller H.G."/>
            <person name="Kugler K."/>
            <person name="Rivarola-Duarte L."/>
            <person name="Spannagl M."/>
            <person name="Mayer K.F.X."/>
            <person name="Lu F.H."/>
            <person name="Bevan M.W."/>
            <person name="Leroy P."/>
            <person name="Li P."/>
            <person name="You F.M."/>
            <person name="Sun Q."/>
            <person name="Liu Z."/>
            <person name="Lyons E."/>
            <person name="Wicker T."/>
            <person name="Salzberg S.L."/>
            <person name="Devos K.M."/>
            <person name="Dvorak J."/>
        </authorList>
    </citation>
    <scope>NUCLEOTIDE SEQUENCE [LARGE SCALE GENOMIC DNA]</scope>
    <source>
        <strain evidence="3">cv. AL8/78</strain>
    </source>
</reference>
<reference evidence="3" key="4">
    <citation type="submission" date="2019-03" db="UniProtKB">
        <authorList>
            <consortium name="EnsemblPlants"/>
        </authorList>
    </citation>
    <scope>IDENTIFICATION</scope>
</reference>
<reference evidence="4" key="1">
    <citation type="journal article" date="2014" name="Science">
        <title>Ancient hybridizations among the ancestral genomes of bread wheat.</title>
        <authorList>
            <consortium name="International Wheat Genome Sequencing Consortium,"/>
            <person name="Marcussen T."/>
            <person name="Sandve S.R."/>
            <person name="Heier L."/>
            <person name="Spannagl M."/>
            <person name="Pfeifer M."/>
            <person name="Jakobsen K.S."/>
            <person name="Wulff B.B."/>
            <person name="Steuernagel B."/>
            <person name="Mayer K.F."/>
            <person name="Olsen O.A."/>
        </authorList>
    </citation>
    <scope>NUCLEOTIDE SEQUENCE [LARGE SCALE GENOMIC DNA]</scope>
    <source>
        <strain evidence="4">cv. AL8/78</strain>
    </source>
</reference>
<organism evidence="3 4">
    <name type="scientific">Aegilops tauschii subsp. strangulata</name>
    <name type="common">Goatgrass</name>
    <dbReference type="NCBI Taxonomy" id="200361"/>
    <lineage>
        <taxon>Eukaryota</taxon>
        <taxon>Viridiplantae</taxon>
        <taxon>Streptophyta</taxon>
        <taxon>Embryophyta</taxon>
        <taxon>Tracheophyta</taxon>
        <taxon>Spermatophyta</taxon>
        <taxon>Magnoliopsida</taxon>
        <taxon>Liliopsida</taxon>
        <taxon>Poales</taxon>
        <taxon>Poaceae</taxon>
        <taxon>BOP clade</taxon>
        <taxon>Pooideae</taxon>
        <taxon>Triticodae</taxon>
        <taxon>Triticeae</taxon>
        <taxon>Triticinae</taxon>
        <taxon>Aegilops</taxon>
    </lineage>
</organism>